<dbReference type="AlphaFoldDB" id="A0A1Y1HYS2"/>
<dbReference type="Pfam" id="PF10294">
    <property type="entry name" value="Methyltransf_16"/>
    <property type="match status" value="2"/>
</dbReference>
<gene>
    <name evidence="2" type="ORF">KFL_000870110</name>
</gene>
<organism evidence="2 3">
    <name type="scientific">Klebsormidium nitens</name>
    <name type="common">Green alga</name>
    <name type="synonym">Ulothrix nitens</name>
    <dbReference type="NCBI Taxonomy" id="105231"/>
    <lineage>
        <taxon>Eukaryota</taxon>
        <taxon>Viridiplantae</taxon>
        <taxon>Streptophyta</taxon>
        <taxon>Klebsormidiophyceae</taxon>
        <taxon>Klebsormidiales</taxon>
        <taxon>Klebsormidiaceae</taxon>
        <taxon>Klebsormidium</taxon>
    </lineage>
</organism>
<dbReference type="PANTHER" id="PTHR14614">
    <property type="entry name" value="HEPATOCELLULAR CARCINOMA-ASSOCIATED ANTIGEN"/>
    <property type="match status" value="1"/>
</dbReference>
<dbReference type="InterPro" id="IPR029063">
    <property type="entry name" value="SAM-dependent_MTases_sf"/>
</dbReference>
<feature type="compositionally biased region" description="Basic and acidic residues" evidence="1">
    <location>
        <begin position="385"/>
        <end position="403"/>
    </location>
</feature>
<protein>
    <submittedName>
        <fullName evidence="2">Methyltransferase family protein</fullName>
    </submittedName>
</protein>
<dbReference type="GO" id="GO:0032259">
    <property type="term" value="P:methylation"/>
    <property type="evidence" value="ECO:0007669"/>
    <property type="project" value="UniProtKB-KW"/>
</dbReference>
<dbReference type="PANTHER" id="PTHR14614:SF132">
    <property type="entry name" value="PROTEIN-LYSINE METHYLTRANSFERASE C42C1.13"/>
    <property type="match status" value="1"/>
</dbReference>
<dbReference type="EMBL" id="DF237036">
    <property type="protein sequence ID" value="GAQ81676.1"/>
    <property type="molecule type" value="Genomic_DNA"/>
</dbReference>
<dbReference type="OMA" id="WFLENEF"/>
<feature type="compositionally biased region" description="Basic and acidic residues" evidence="1">
    <location>
        <begin position="26"/>
        <end position="46"/>
    </location>
</feature>
<evidence type="ECO:0000256" key="1">
    <source>
        <dbReference type="SAM" id="MobiDB-lite"/>
    </source>
</evidence>
<dbReference type="InterPro" id="IPR019410">
    <property type="entry name" value="Methyltransf_16"/>
</dbReference>
<sequence>MGPSDEGGASEGYLMPTPVDYDSEEDRERNGWEWEAPRDPAESDYKCDFGGDALQTESGSDAMKTYQDGEVEGDLALGEGIPSNKAAVIVEGYQPFGLEDNRPVLVQAVPSRGLSFQLWPAAEALCHYLETAYGTISGRLQGLRVLELGAGTGLVGIFAAQLGADVILTDLPGVLENLRANVALNQGRAQGVKGNPLIADNPAVNGNHVVLEEDGMNRISATETGNSIPSAKATVRFSQTETDDEGLVQMCTLAGSRIGLTCETETETQPILGKEKGVSGIDALGHEAEYEAGCHLANDQGKTSRSMHRISSKSAGSVSVEPLSWGVREDVDALVKRTGGFDLVLASDVIYYDTLFEPLLQSLRWLTEPGVEETPRAGSSSPHFPSHEGCGDSTVEKASERKPSAGPPARALNPVSKKQIVLIAHLRRWKKDAKFFRKASKYFDVRLVYSHPPVGEARKGVEVFEMVVKN</sequence>
<feature type="region of interest" description="Disordered" evidence="1">
    <location>
        <begin position="1"/>
        <end position="46"/>
    </location>
</feature>
<dbReference type="STRING" id="105231.A0A1Y1HYS2"/>
<proteinExistence type="predicted"/>
<dbReference type="Proteomes" id="UP000054558">
    <property type="component" value="Unassembled WGS sequence"/>
</dbReference>
<accession>A0A1Y1HYS2</accession>
<dbReference type="CDD" id="cd02440">
    <property type="entry name" value="AdoMet_MTases"/>
    <property type="match status" value="1"/>
</dbReference>
<dbReference type="GO" id="GO:0008276">
    <property type="term" value="F:protein methyltransferase activity"/>
    <property type="evidence" value="ECO:0000318"/>
    <property type="project" value="GO_Central"/>
</dbReference>
<keyword evidence="3" id="KW-1185">Reference proteome</keyword>
<dbReference type="SUPFAM" id="SSF53335">
    <property type="entry name" value="S-adenosyl-L-methionine-dependent methyltransferases"/>
    <property type="match status" value="1"/>
</dbReference>
<evidence type="ECO:0000313" key="2">
    <source>
        <dbReference type="EMBL" id="GAQ81676.1"/>
    </source>
</evidence>
<keyword evidence="2" id="KW-0808">Transferase</keyword>
<keyword evidence="2" id="KW-0489">Methyltransferase</keyword>
<dbReference type="OrthoDB" id="413520at2759"/>
<dbReference type="Gene3D" id="3.40.50.150">
    <property type="entry name" value="Vaccinia Virus protein VP39"/>
    <property type="match status" value="2"/>
</dbReference>
<evidence type="ECO:0000313" key="3">
    <source>
        <dbReference type="Proteomes" id="UP000054558"/>
    </source>
</evidence>
<feature type="region of interest" description="Disordered" evidence="1">
    <location>
        <begin position="371"/>
        <end position="412"/>
    </location>
</feature>
<reference evidence="2 3" key="1">
    <citation type="journal article" date="2014" name="Nat. Commun.">
        <title>Klebsormidium flaccidum genome reveals primary factors for plant terrestrial adaptation.</title>
        <authorList>
            <person name="Hori K."/>
            <person name="Maruyama F."/>
            <person name="Fujisawa T."/>
            <person name="Togashi T."/>
            <person name="Yamamoto N."/>
            <person name="Seo M."/>
            <person name="Sato S."/>
            <person name="Yamada T."/>
            <person name="Mori H."/>
            <person name="Tajima N."/>
            <person name="Moriyama T."/>
            <person name="Ikeuchi M."/>
            <person name="Watanabe M."/>
            <person name="Wada H."/>
            <person name="Kobayashi K."/>
            <person name="Saito M."/>
            <person name="Masuda T."/>
            <person name="Sasaki-Sekimoto Y."/>
            <person name="Mashiguchi K."/>
            <person name="Awai K."/>
            <person name="Shimojima M."/>
            <person name="Masuda S."/>
            <person name="Iwai M."/>
            <person name="Nobusawa T."/>
            <person name="Narise T."/>
            <person name="Kondo S."/>
            <person name="Saito H."/>
            <person name="Sato R."/>
            <person name="Murakawa M."/>
            <person name="Ihara Y."/>
            <person name="Oshima-Yamada Y."/>
            <person name="Ohtaka K."/>
            <person name="Satoh M."/>
            <person name="Sonobe K."/>
            <person name="Ishii M."/>
            <person name="Ohtani R."/>
            <person name="Kanamori-Sato M."/>
            <person name="Honoki R."/>
            <person name="Miyazaki D."/>
            <person name="Mochizuki H."/>
            <person name="Umetsu J."/>
            <person name="Higashi K."/>
            <person name="Shibata D."/>
            <person name="Kamiya Y."/>
            <person name="Sato N."/>
            <person name="Nakamura Y."/>
            <person name="Tabata S."/>
            <person name="Ida S."/>
            <person name="Kurokawa K."/>
            <person name="Ohta H."/>
        </authorList>
    </citation>
    <scope>NUCLEOTIDE SEQUENCE [LARGE SCALE GENOMIC DNA]</scope>
    <source>
        <strain evidence="2 3">NIES-2285</strain>
    </source>
</reference>
<name>A0A1Y1HYS2_KLENI</name>